<accession>A0A2T2P009</accession>
<evidence type="ECO:0000313" key="3">
    <source>
        <dbReference type="Proteomes" id="UP000240883"/>
    </source>
</evidence>
<keyword evidence="3" id="KW-1185">Reference proteome</keyword>
<dbReference type="Proteomes" id="UP000240883">
    <property type="component" value="Unassembled WGS sequence"/>
</dbReference>
<dbReference type="EMBL" id="KZ678131">
    <property type="protein sequence ID" value="PSN71010.1"/>
    <property type="molecule type" value="Genomic_DNA"/>
</dbReference>
<dbReference type="STRING" id="1448308.A0A2T2P009"/>
<feature type="compositionally biased region" description="Basic and acidic residues" evidence="1">
    <location>
        <begin position="300"/>
        <end position="323"/>
    </location>
</feature>
<evidence type="ECO:0000256" key="1">
    <source>
        <dbReference type="SAM" id="MobiDB-lite"/>
    </source>
</evidence>
<sequence length="508" mass="56827">MVFSTDNRFHIHYFLVTVKKGPLACEKESTPQLRCPAKSIRIIPSTFSTQTTPNLRLMAAFAPPVRRGDFFYSSVLYVDVGNGNHHPRANVPELAALLRPDTPKPTKTAQTQVPLTPTKDQVGHWYTAQLVHYGLLRTNDKNAAKVRLLNALNQSKLEVPAWISKMEGELRKEWESDNRRLKKGSKGTAKYGSGARAAPATNDNSGVHVNVAVNLSVSPGFLSTPQPSRSSLSNILVTKTDTLPPHKAPSTKRKRQNEPDAKTAPTRSSKTPKTTPKKSQEHTLNDVSSNNTPFAKKSRVKSEARMKKGTTRKRETTTKKETATTKQPAVKKEHAIKRESVFSKEPRAKKNTTTHEEYSNSVPLTLSRTYEITCPSATENLYIHSGLDLQLLKDEGSDVWWAGFTWDAWNVVIKMQPGPGAMGNLGQPCTLGWRFQNYDTGEIRFWQGCTGYMTCFSDSSLSASLFNVPDVGTVEFWGTRLPGSREGERTVREFEQDWDNFRLQTYGR</sequence>
<reference evidence="2 3" key="1">
    <citation type="journal article" date="2018" name="Front. Microbiol.">
        <title>Genome-Wide Analysis of Corynespora cassiicola Leaf Fall Disease Putative Effectors.</title>
        <authorList>
            <person name="Lopez D."/>
            <person name="Ribeiro S."/>
            <person name="Label P."/>
            <person name="Fumanal B."/>
            <person name="Venisse J.S."/>
            <person name="Kohler A."/>
            <person name="de Oliveira R.R."/>
            <person name="Labutti K."/>
            <person name="Lipzen A."/>
            <person name="Lail K."/>
            <person name="Bauer D."/>
            <person name="Ohm R.A."/>
            <person name="Barry K.W."/>
            <person name="Spatafora J."/>
            <person name="Grigoriev I.V."/>
            <person name="Martin F.M."/>
            <person name="Pujade-Renaud V."/>
        </authorList>
    </citation>
    <scope>NUCLEOTIDE SEQUENCE [LARGE SCALE GENOMIC DNA]</scope>
    <source>
        <strain evidence="2 3">Philippines</strain>
    </source>
</reference>
<feature type="region of interest" description="Disordered" evidence="1">
    <location>
        <begin position="174"/>
        <end position="204"/>
    </location>
</feature>
<proteinExistence type="predicted"/>
<feature type="compositionally biased region" description="Low complexity" evidence="1">
    <location>
        <begin position="262"/>
        <end position="274"/>
    </location>
</feature>
<gene>
    <name evidence="2" type="ORF">BS50DRAFT_659927</name>
</gene>
<dbReference type="OrthoDB" id="4121058at2759"/>
<protein>
    <submittedName>
        <fullName evidence="2">Uncharacterized protein</fullName>
    </submittedName>
</protein>
<name>A0A2T2P009_CORCC</name>
<dbReference type="AlphaFoldDB" id="A0A2T2P009"/>
<evidence type="ECO:0000313" key="2">
    <source>
        <dbReference type="EMBL" id="PSN71010.1"/>
    </source>
</evidence>
<organism evidence="2 3">
    <name type="scientific">Corynespora cassiicola Philippines</name>
    <dbReference type="NCBI Taxonomy" id="1448308"/>
    <lineage>
        <taxon>Eukaryota</taxon>
        <taxon>Fungi</taxon>
        <taxon>Dikarya</taxon>
        <taxon>Ascomycota</taxon>
        <taxon>Pezizomycotina</taxon>
        <taxon>Dothideomycetes</taxon>
        <taxon>Pleosporomycetidae</taxon>
        <taxon>Pleosporales</taxon>
        <taxon>Corynesporascaceae</taxon>
        <taxon>Corynespora</taxon>
    </lineage>
</organism>
<feature type="region of interest" description="Disordered" evidence="1">
    <location>
        <begin position="238"/>
        <end position="334"/>
    </location>
</feature>